<evidence type="ECO:0000313" key="1">
    <source>
        <dbReference type="EMBL" id="AFU68586.1"/>
    </source>
</evidence>
<sequence length="168" mass="19506">MVTINELTEEQFKGLLDEYFAPAEKRSKMTDKEVKELAQRLNEKINVPIINETGEEKILIKIVIKVDRFLYDNLPNEFYDLVRSMDKGIDDDEAKRLIKRLSKLANKHIDIPYIPESMEYVAIRLVIGVVINAARKQWDMHKAKENALRMNIPSNENASEQELEGMIS</sequence>
<dbReference type="STRING" id="313595.P700755_001734"/>
<reference evidence="1" key="2">
    <citation type="submission" date="2012-09" db="EMBL/GenBank/DDBJ databases">
        <title>The complete sequence of Psychroflexus torquis an extreme psychrophile from sea-ice that is stimulated by light.</title>
        <authorList>
            <person name="Feng S."/>
            <person name="Powell S.M."/>
            <person name="Bowman J.P."/>
        </authorList>
    </citation>
    <scope>NUCLEOTIDE SEQUENCE [LARGE SCALE GENOMIC DNA]</scope>
    <source>
        <strain evidence="1">ATCC 700755</strain>
    </source>
</reference>
<organism evidence="1 2">
    <name type="scientific">Psychroflexus torquis (strain ATCC 700755 / CIP 106069 / ACAM 623)</name>
    <dbReference type="NCBI Taxonomy" id="313595"/>
    <lineage>
        <taxon>Bacteria</taxon>
        <taxon>Pseudomonadati</taxon>
        <taxon>Bacteroidota</taxon>
        <taxon>Flavobacteriia</taxon>
        <taxon>Flavobacteriales</taxon>
        <taxon>Flavobacteriaceae</taxon>
        <taxon>Psychroflexus</taxon>
    </lineage>
</organism>
<evidence type="ECO:0000313" key="2">
    <source>
        <dbReference type="Proteomes" id="UP000008514"/>
    </source>
</evidence>
<reference evidence="1" key="1">
    <citation type="submission" date="2006-03" db="EMBL/GenBank/DDBJ databases">
        <authorList>
            <person name="Bowman J."/>
            <person name="Ferriera S."/>
            <person name="Johnson J."/>
            <person name="Kravitz S."/>
            <person name="Halpern A."/>
            <person name="Remington K."/>
            <person name="Beeson K."/>
            <person name="Tran B."/>
            <person name="Rogers Y.-H."/>
            <person name="Friedman R."/>
            <person name="Venter J.C."/>
        </authorList>
    </citation>
    <scope>NUCLEOTIDE SEQUENCE [LARGE SCALE GENOMIC DNA]</scope>
    <source>
        <strain evidence="1">ATCC 700755</strain>
    </source>
</reference>
<proteinExistence type="predicted"/>
<protein>
    <submittedName>
        <fullName evidence="1">Uncharacterized protein</fullName>
    </submittedName>
</protein>
<dbReference type="RefSeq" id="WP_015024182.1">
    <property type="nucleotide sequence ID" value="NC_018721.1"/>
</dbReference>
<dbReference type="Proteomes" id="UP000008514">
    <property type="component" value="Chromosome"/>
</dbReference>
<dbReference type="EMBL" id="CP003879">
    <property type="protein sequence ID" value="AFU68586.1"/>
    <property type="molecule type" value="Genomic_DNA"/>
</dbReference>
<dbReference type="HOGENOM" id="CLU_1694785_0_0_10"/>
<dbReference type="AlphaFoldDB" id="K4IHQ3"/>
<dbReference type="eggNOG" id="ENOG5030C8E">
    <property type="taxonomic scope" value="Bacteria"/>
</dbReference>
<accession>K4IHQ3</accession>
<gene>
    <name evidence="1" type="ordered locus">P700755_001734</name>
</gene>
<dbReference type="KEGG" id="ptq:P700755_001734"/>
<keyword evidence="2" id="KW-1185">Reference proteome</keyword>
<name>K4IHQ3_PSYTT</name>